<dbReference type="InParanoid" id="B7Q3Y2"/>
<dbReference type="PaxDb" id="6945-B7Q3Y2"/>
<dbReference type="VEuPathDB" id="VectorBase:ISCW021728"/>
<keyword evidence="3" id="KW-1185">Reference proteome</keyword>
<dbReference type="OrthoDB" id="10622452at2759"/>
<dbReference type="Proteomes" id="UP000001555">
    <property type="component" value="Unassembled WGS sequence"/>
</dbReference>
<name>B7Q3Y2_IXOSC</name>
<dbReference type="EMBL" id="ABJB010053067">
    <property type="status" value="NOT_ANNOTATED_CDS"/>
    <property type="molecule type" value="Genomic_DNA"/>
</dbReference>
<dbReference type="HOGENOM" id="CLU_1078835_0_0_1"/>
<organism>
    <name type="scientific">Ixodes scapularis</name>
    <name type="common">Black-legged tick</name>
    <name type="synonym">Deer tick</name>
    <dbReference type="NCBI Taxonomy" id="6945"/>
    <lineage>
        <taxon>Eukaryota</taxon>
        <taxon>Metazoa</taxon>
        <taxon>Ecdysozoa</taxon>
        <taxon>Arthropoda</taxon>
        <taxon>Chelicerata</taxon>
        <taxon>Arachnida</taxon>
        <taxon>Acari</taxon>
        <taxon>Parasitiformes</taxon>
        <taxon>Ixodida</taxon>
        <taxon>Ixodoidea</taxon>
        <taxon>Ixodidae</taxon>
        <taxon>Ixodinae</taxon>
        <taxon>Ixodes</taxon>
    </lineage>
</organism>
<sequence>MSGSPDLPRRRLFSTSLDDGKSLPAMWDEGNWKLARVPLPRSLAAVDPGRAQSAREPGLGPQPVAAILGCACFRFTELPRPETVVGPVSTARFRFAISANVGRQPLNESDIATEAVSQRCAVFSGTQSGVSEPSRHGFRCVYCDALIGFDEHDGSRAPTCLLQARRSKSLHAARASGPASPTSADNEALRELCKHKGTATASASPEVGESRGLRAKLESGGPLLLPLNRFDDRDIAKPWRDYAYAHRSAVQISIGVSG</sequence>
<dbReference type="VEuPathDB" id="VectorBase:ISCP_012770"/>
<dbReference type="EMBL" id="ABJB010915147">
    <property type="status" value="NOT_ANNOTATED_CDS"/>
    <property type="molecule type" value="Genomic_DNA"/>
</dbReference>
<dbReference type="EnsemblMetazoa" id="ISCW021728-RA">
    <property type="protein sequence ID" value="ISCW021728-PA"/>
    <property type="gene ID" value="ISCW021728"/>
</dbReference>
<dbReference type="AlphaFoldDB" id="B7Q3Y2"/>
<gene>
    <name evidence="1" type="ORF">IscW_ISCW021728</name>
</gene>
<evidence type="ECO:0000313" key="3">
    <source>
        <dbReference type="Proteomes" id="UP000001555"/>
    </source>
</evidence>
<evidence type="ECO:0000313" key="1">
    <source>
        <dbReference type="EMBL" id="EEC13554.1"/>
    </source>
</evidence>
<dbReference type="EMBL" id="DS852549">
    <property type="protein sequence ID" value="EEC13554.1"/>
    <property type="molecule type" value="Genomic_DNA"/>
</dbReference>
<reference evidence="2" key="2">
    <citation type="submission" date="2020-05" db="UniProtKB">
        <authorList>
            <consortium name="EnsemblMetazoa"/>
        </authorList>
    </citation>
    <scope>IDENTIFICATION</scope>
    <source>
        <strain evidence="2">wikel</strain>
    </source>
</reference>
<protein>
    <submittedName>
        <fullName evidence="1 2">Uncharacterized protein</fullName>
    </submittedName>
</protein>
<dbReference type="EMBL" id="ABJB011050831">
    <property type="status" value="NOT_ANNOTATED_CDS"/>
    <property type="molecule type" value="Genomic_DNA"/>
</dbReference>
<evidence type="ECO:0000313" key="2">
    <source>
        <dbReference type="EnsemblMetazoa" id="ISCW021728-PA"/>
    </source>
</evidence>
<proteinExistence type="predicted"/>
<reference evidence="1 3" key="1">
    <citation type="submission" date="2008-03" db="EMBL/GenBank/DDBJ databases">
        <title>Annotation of Ixodes scapularis.</title>
        <authorList>
            <consortium name="Ixodes scapularis Genome Project Consortium"/>
            <person name="Caler E."/>
            <person name="Hannick L.I."/>
            <person name="Bidwell S."/>
            <person name="Joardar V."/>
            <person name="Thiagarajan M."/>
            <person name="Amedeo P."/>
            <person name="Galinsky K.J."/>
            <person name="Schobel S."/>
            <person name="Inman J."/>
            <person name="Hostetler J."/>
            <person name="Miller J."/>
            <person name="Hammond M."/>
            <person name="Megy K."/>
            <person name="Lawson D."/>
            <person name="Kodira C."/>
            <person name="Sutton G."/>
            <person name="Meyer J."/>
            <person name="Hill C.A."/>
            <person name="Birren B."/>
            <person name="Nene V."/>
            <person name="Collins F."/>
            <person name="Alarcon-Chaidez F."/>
            <person name="Wikel S."/>
            <person name="Strausberg R."/>
        </authorList>
    </citation>
    <scope>NUCLEOTIDE SEQUENCE [LARGE SCALE GENOMIC DNA]</scope>
    <source>
        <strain evidence="3">Wikel</strain>
        <strain evidence="1">Wikel colony</strain>
    </source>
</reference>
<accession>B7Q3Y2</accession>